<name>A0ABU9JB21_AEREN</name>
<dbReference type="RefSeq" id="WP_342017210.1">
    <property type="nucleotide sequence ID" value="NZ_JAVTII010000003.1"/>
</dbReference>
<dbReference type="InterPro" id="IPR027417">
    <property type="entry name" value="P-loop_NTPase"/>
</dbReference>
<dbReference type="InterPro" id="IPR038729">
    <property type="entry name" value="Rad50/SbcC_AAA"/>
</dbReference>
<sequence length="673" mass="76469">MKIKRIKLINFRQFYGKNNIIDFSIDPERNVTLIHAENGVGKTTLLNSILWCFYDKFTADFEQQKNIINIDAEANGINQCEVEVEFIHEGKTYGANRRYDGQTQKSTLDLFIIDNGSYQPIRSERRLLNSVIPEDMAEYFLFHGEGISQLQSKESNFRKAIRDILGFTLAEQAIHDLDVIKQKWKSRLQKINANQNKFIKAHSELNNHESDLKGMQEKQQQLMENISDFNAEKRSLEEAIINCKNTDATDLKKRLSNTEDTIRRRNHDLQRENSKRQRLISTYGWKVFGIELSESSLDFIDTSTLTGRIPAPYDETLVNDIVSSGLCICGRDVKEGTLEHEKIVGLLDRANTPEIKNNIMKARSFAQTIGNGAQTFIEEYNDINLAIKKLHNELANLGDLRDDLNIKIDDIDDTILKELRAKEREVASKLSRAEASINSLVREINAKLAVIQQIKREVEKHSPQDAESYQIYQSIAFIEELISLCNVKLSETETQSKILIAADVNEILSKFSRKDFSVKVSDSFNFELIREGGGIVAKSKGEKLLLNLAFVSALIKMAAQRSKAEGKFLQPGTVAPFIIDAPFGELDETYRKATARFLPENSEQLVLLLSSSHWRGTVGEEIKSKVGREYILVSHKKSARGSKPLDEINIYGKVLNQSNYDSDFDGTSILEVK</sequence>
<keyword evidence="4" id="KW-1185">Reference proteome</keyword>
<dbReference type="Pfam" id="PF13476">
    <property type="entry name" value="AAA_23"/>
    <property type="match status" value="1"/>
</dbReference>
<dbReference type="PANTHER" id="PTHR32114">
    <property type="entry name" value="ABC TRANSPORTER ABCH.3"/>
    <property type="match status" value="1"/>
</dbReference>
<reference evidence="3 4" key="1">
    <citation type="submission" date="2024-01" db="EMBL/GenBank/DDBJ databases">
        <title>Horizontal gene transfer in Aeromonas trota.</title>
        <authorList>
            <person name="Otero Olarra J.E."/>
            <person name="Perez Valdespino A."/>
        </authorList>
    </citation>
    <scope>NUCLEOTIDE SEQUENCE [LARGE SCALE GENOMIC DNA]</scope>
    <source>
        <strain evidence="3 4">9.1</strain>
    </source>
</reference>
<dbReference type="SUPFAM" id="SSF52540">
    <property type="entry name" value="P-loop containing nucleoside triphosphate hydrolases"/>
    <property type="match status" value="2"/>
</dbReference>
<organism evidence="3 4">
    <name type="scientific">Aeromonas enteropelogenes</name>
    <name type="common">Aeromonas trota</name>
    <dbReference type="NCBI Taxonomy" id="29489"/>
    <lineage>
        <taxon>Bacteria</taxon>
        <taxon>Pseudomonadati</taxon>
        <taxon>Pseudomonadota</taxon>
        <taxon>Gammaproteobacteria</taxon>
        <taxon>Aeromonadales</taxon>
        <taxon>Aeromonadaceae</taxon>
        <taxon>Aeromonas</taxon>
    </lineage>
</organism>
<feature type="domain" description="Rad50/SbcC-type AAA" evidence="2">
    <location>
        <begin position="5"/>
        <end position="261"/>
    </location>
</feature>
<keyword evidence="1" id="KW-0175">Coiled coil</keyword>
<dbReference type="Gene3D" id="3.40.50.300">
    <property type="entry name" value="P-loop containing nucleotide triphosphate hydrolases"/>
    <property type="match status" value="2"/>
</dbReference>
<dbReference type="PANTHER" id="PTHR32114:SF2">
    <property type="entry name" value="ABC TRANSPORTER ABCH.3"/>
    <property type="match status" value="1"/>
</dbReference>
<evidence type="ECO:0000313" key="4">
    <source>
        <dbReference type="Proteomes" id="UP001491613"/>
    </source>
</evidence>
<proteinExistence type="predicted"/>
<gene>
    <name evidence="3" type="ORF">V1482_10200</name>
</gene>
<protein>
    <submittedName>
        <fullName evidence="3">AAA family ATPase</fullName>
    </submittedName>
</protein>
<feature type="coiled-coil region" evidence="1">
    <location>
        <begin position="205"/>
        <end position="272"/>
    </location>
</feature>
<evidence type="ECO:0000259" key="2">
    <source>
        <dbReference type="Pfam" id="PF13476"/>
    </source>
</evidence>
<dbReference type="Proteomes" id="UP001491613">
    <property type="component" value="Unassembled WGS sequence"/>
</dbReference>
<feature type="coiled-coil region" evidence="1">
    <location>
        <begin position="387"/>
        <end position="457"/>
    </location>
</feature>
<evidence type="ECO:0000256" key="1">
    <source>
        <dbReference type="SAM" id="Coils"/>
    </source>
</evidence>
<accession>A0ABU9JB21</accession>
<comment type="caution">
    <text evidence="3">The sequence shown here is derived from an EMBL/GenBank/DDBJ whole genome shotgun (WGS) entry which is preliminary data.</text>
</comment>
<evidence type="ECO:0000313" key="3">
    <source>
        <dbReference type="EMBL" id="MEL3919786.1"/>
    </source>
</evidence>
<dbReference type="EMBL" id="JAZDDP010000003">
    <property type="protein sequence ID" value="MEL3919786.1"/>
    <property type="molecule type" value="Genomic_DNA"/>
</dbReference>